<feature type="compositionally biased region" description="Acidic residues" evidence="2">
    <location>
        <begin position="1380"/>
        <end position="1390"/>
    </location>
</feature>
<dbReference type="PANTHER" id="PTHR36681:SF3">
    <property type="entry name" value="NUCLEAR GTPASE, GERMINAL CENTER-ASSOCIATED, TANDEM DUPLICATE 3"/>
    <property type="match status" value="1"/>
</dbReference>
<evidence type="ECO:0000256" key="2">
    <source>
        <dbReference type="SAM" id="MobiDB-lite"/>
    </source>
</evidence>
<evidence type="ECO:0008006" key="7">
    <source>
        <dbReference type="Google" id="ProtNLM"/>
    </source>
</evidence>
<dbReference type="SUPFAM" id="SSF52540">
    <property type="entry name" value="P-loop containing nucleoside triphosphate hydrolases"/>
    <property type="match status" value="1"/>
</dbReference>
<feature type="compositionally biased region" description="Acidic residues" evidence="2">
    <location>
        <begin position="752"/>
        <end position="794"/>
    </location>
</feature>
<feature type="domain" description="Dynamin N-terminal" evidence="3">
    <location>
        <begin position="378"/>
        <end position="609"/>
    </location>
</feature>
<gene>
    <name evidence="5" type="ORF">FN846DRAFT_910178</name>
</gene>
<feature type="compositionally biased region" description="Basic and acidic residues" evidence="2">
    <location>
        <begin position="714"/>
        <end position="729"/>
    </location>
</feature>
<feature type="compositionally biased region" description="Low complexity" evidence="2">
    <location>
        <begin position="1327"/>
        <end position="1338"/>
    </location>
</feature>
<dbReference type="Pfam" id="PF24564">
    <property type="entry name" value="DUF7605"/>
    <property type="match status" value="1"/>
</dbReference>
<evidence type="ECO:0000259" key="4">
    <source>
        <dbReference type="Pfam" id="PF24564"/>
    </source>
</evidence>
<feature type="region of interest" description="Disordered" evidence="2">
    <location>
        <begin position="1304"/>
        <end position="1401"/>
    </location>
</feature>
<dbReference type="Pfam" id="PF00350">
    <property type="entry name" value="Dynamin_N"/>
    <property type="match status" value="1"/>
</dbReference>
<dbReference type="PANTHER" id="PTHR36681">
    <property type="entry name" value="NUCLEAR GTPASE, GERMINAL CENTER-ASSOCIATED, TANDEM DUPLICATE 3"/>
    <property type="match status" value="1"/>
</dbReference>
<accession>A0A5J5EMI7</accession>
<dbReference type="Proteomes" id="UP000326924">
    <property type="component" value="Unassembled WGS sequence"/>
</dbReference>
<dbReference type="InterPro" id="IPR027417">
    <property type="entry name" value="P-loop_NTPase"/>
</dbReference>
<dbReference type="InterPro" id="IPR045063">
    <property type="entry name" value="Dynamin_N"/>
</dbReference>
<evidence type="ECO:0000256" key="1">
    <source>
        <dbReference type="SAM" id="Coils"/>
    </source>
</evidence>
<comment type="caution">
    <text evidence="5">The sequence shown here is derived from an EMBL/GenBank/DDBJ whole genome shotgun (WGS) entry which is preliminary data.</text>
</comment>
<reference evidence="5 6" key="1">
    <citation type="submission" date="2019-09" db="EMBL/GenBank/DDBJ databases">
        <title>Draft genome of the ectomycorrhizal ascomycete Sphaerosporella brunnea.</title>
        <authorList>
            <consortium name="DOE Joint Genome Institute"/>
            <person name="Benucci G.M."/>
            <person name="Marozzi G."/>
            <person name="Antonielli L."/>
            <person name="Sanchez S."/>
            <person name="Marco P."/>
            <person name="Wang X."/>
            <person name="Falini L.B."/>
            <person name="Barry K."/>
            <person name="Haridas S."/>
            <person name="Lipzen A."/>
            <person name="Labutti K."/>
            <person name="Grigoriev I.V."/>
            <person name="Murat C."/>
            <person name="Martin F."/>
            <person name="Albertini E."/>
            <person name="Donnini D."/>
            <person name="Bonito G."/>
        </authorList>
    </citation>
    <scope>NUCLEOTIDE SEQUENCE [LARGE SCALE GENOMIC DNA]</scope>
    <source>
        <strain evidence="5 6">Sb_GMNB300</strain>
    </source>
</reference>
<feature type="region of interest" description="Disordered" evidence="2">
    <location>
        <begin position="712"/>
        <end position="794"/>
    </location>
</feature>
<name>A0A5J5EMI7_9PEZI</name>
<protein>
    <recommendedName>
        <fullName evidence="7">Tat pathway signal sequence</fullName>
    </recommendedName>
</protein>
<feature type="region of interest" description="Disordered" evidence="2">
    <location>
        <begin position="122"/>
        <end position="141"/>
    </location>
</feature>
<dbReference type="InterPro" id="IPR056024">
    <property type="entry name" value="DUF7605"/>
</dbReference>
<feature type="region of interest" description="Disordered" evidence="2">
    <location>
        <begin position="192"/>
        <end position="230"/>
    </location>
</feature>
<dbReference type="EMBL" id="VXIS01000189">
    <property type="protein sequence ID" value="KAA8898231.1"/>
    <property type="molecule type" value="Genomic_DNA"/>
</dbReference>
<keyword evidence="1" id="KW-0175">Coiled coil</keyword>
<proteinExistence type="predicted"/>
<feature type="coiled-coil region" evidence="1">
    <location>
        <begin position="645"/>
        <end position="679"/>
    </location>
</feature>
<feature type="domain" description="DUF7605" evidence="4">
    <location>
        <begin position="1037"/>
        <end position="1214"/>
    </location>
</feature>
<organism evidence="5 6">
    <name type="scientific">Sphaerosporella brunnea</name>
    <dbReference type="NCBI Taxonomy" id="1250544"/>
    <lineage>
        <taxon>Eukaryota</taxon>
        <taxon>Fungi</taxon>
        <taxon>Dikarya</taxon>
        <taxon>Ascomycota</taxon>
        <taxon>Pezizomycotina</taxon>
        <taxon>Pezizomycetes</taxon>
        <taxon>Pezizales</taxon>
        <taxon>Pyronemataceae</taxon>
        <taxon>Sphaerosporella</taxon>
    </lineage>
</organism>
<feature type="compositionally biased region" description="Basic and acidic residues" evidence="2">
    <location>
        <begin position="1363"/>
        <end position="1378"/>
    </location>
</feature>
<dbReference type="Gene3D" id="3.40.50.300">
    <property type="entry name" value="P-loop containing nucleotide triphosphate hydrolases"/>
    <property type="match status" value="1"/>
</dbReference>
<dbReference type="InParanoid" id="A0A5J5EMI7"/>
<evidence type="ECO:0000313" key="6">
    <source>
        <dbReference type="Proteomes" id="UP000326924"/>
    </source>
</evidence>
<feature type="compositionally biased region" description="Basic residues" evidence="2">
    <location>
        <begin position="730"/>
        <end position="748"/>
    </location>
</feature>
<evidence type="ECO:0000259" key="3">
    <source>
        <dbReference type="Pfam" id="PF00350"/>
    </source>
</evidence>
<sequence>MTNQFYANLHAKAQEVRPPMQDGGPSRILVAVFVDVGLPPNLHDLETEDFGWFNGVATTKMSTLRNKAEQAIVRRYIPEGDWSLRYRGVDVGDSSGSLADFDDGKGLVVFIATKVGSGLPVDRSTPLTPPQTLPARGPFQPVTDNLRPVAVTPAPVSSRTPSLGAIPTSTNGVAPLQATSFIDPFARYPTSPSVRTYSDPPVRPSQFPPVSATPTRPHQPPGASPQLGQPLPPYGVFPTRPPGFVDPVPVAGFASLAVHPSTPATAARLPGPSPQAFPTASPVAIHAPSREASVKSEVAAIVKEELDEQKEPETSPVQLQTLFHDVDVKTMERGVDRGLELLYKLDRALEGAQTEEGKAWLAQIAKIRKQAEFQRCVIGVVGNTGAGKSSVINALLEEERLVPTSCMRACTAVVTEISYNTETDHPYRAKIEFISEADWLKELKALWQDLFDEYGEMRNVSRDADAQVAWEKIKAVYPGKTKETLTKTSPDSLVREPSVKMVLGKTRVLENTDSFKFYKDLQRYVDSAEKSKDDKKPKGMEFWPLIQVVKIFVKSEPLKTGAVVVDLPGVHDANAARAAVADSYMQKCTGLWIVAPITRAVDDKSAHKLLGEGFRRQLLMDGGFSSISFICSKSDDISVSEAILSLQLEEELEPQNARIEELDAEKNAKKADLKELTDTKSDIQDAIDQLDDWLSAWEDIKDKAEAGEVVYEPKLSKTDKDADDKDADKGKKRKRGASPARIGKRKTRRCEEDDADVFAVDDDDDDDEEEQPSDKEEEETDKLEEDEGEPVSLEEIEAKIDELKESKKAARKQKSELIHSITKLKADISELSDSIRKLENEVACRCIKERNAYSTAAIQQDFVAGLRELDLEAAEEQQGDNFDPNIDIRDYDEIAKNLPVFCVSSRGYQKLQGRLKKDGDPPVFQNIEQTGMPDLISFCTKVTEKGRLANGRRFLTSVSQLCNSLTLWSSGAVVQLSADEKNREVQRLNRACTTLDHKLDKGIQGTVKGVKDTLKESIFDRYAEAVNSASTQAPETAEKWGLKVNRADRSQGGLYWATYKAICRRDGVFSNGNGKHLGAYDWNAELTAPLIKLLATHWERVFNTRIPAIVRSYVRIAKDAMLAFHNTVTAQAGPARAAHMHLLSGQLTTHGDAMQAICNEIIEFVNTTQREINREFAPGVQQAMVQAYMYCTNESGSGCFARMKGFMQQHVEQNKRVMFERSVNSIKCRLGDMVKSIEDMIDESTARLYSEISRDYHSVFGGEAKDFSGGQGRQNREIREKVRQALVDFERPFKVVVGLDVEPKAEAKEEDDGTGDLQLDGPSRQISAGAASSMSAAAEDILGEPGPSNTRRRPRVKEEDSDDQPRAKLEYYDEHFPPEADNDADSDFAPDIDGGEHMDRD</sequence>
<evidence type="ECO:0000313" key="5">
    <source>
        <dbReference type="EMBL" id="KAA8898231.1"/>
    </source>
</evidence>
<dbReference type="OrthoDB" id="3598281at2759"/>
<keyword evidence="6" id="KW-1185">Reference proteome</keyword>